<dbReference type="Proteomes" id="UP000177697">
    <property type="component" value="Unassembled WGS sequence"/>
</dbReference>
<reference evidence="2 3" key="1">
    <citation type="journal article" date="2016" name="Nat. Commun.">
        <title>Thousands of microbial genomes shed light on interconnected biogeochemical processes in an aquifer system.</title>
        <authorList>
            <person name="Anantharaman K."/>
            <person name="Brown C.T."/>
            <person name="Hug L.A."/>
            <person name="Sharon I."/>
            <person name="Castelle C.J."/>
            <person name="Probst A.J."/>
            <person name="Thomas B.C."/>
            <person name="Singh A."/>
            <person name="Wilkins M.J."/>
            <person name="Karaoz U."/>
            <person name="Brodie E.L."/>
            <person name="Williams K.H."/>
            <person name="Hubbard S.S."/>
            <person name="Banfield J.F."/>
        </authorList>
    </citation>
    <scope>NUCLEOTIDE SEQUENCE [LARGE SCALE GENOMIC DNA]</scope>
</reference>
<proteinExistence type="predicted"/>
<comment type="caution">
    <text evidence="2">The sequence shown here is derived from an EMBL/GenBank/DDBJ whole genome shotgun (WGS) entry which is preliminary data.</text>
</comment>
<evidence type="ECO:0000313" key="3">
    <source>
        <dbReference type="Proteomes" id="UP000177697"/>
    </source>
</evidence>
<keyword evidence="1" id="KW-0472">Membrane</keyword>
<name>A0A1G2UYA3_9BACT</name>
<protein>
    <submittedName>
        <fullName evidence="2">Uncharacterized protein</fullName>
    </submittedName>
</protein>
<evidence type="ECO:0000256" key="1">
    <source>
        <dbReference type="SAM" id="Phobius"/>
    </source>
</evidence>
<dbReference type="EMBL" id="MHWW01000023">
    <property type="protein sequence ID" value="OHB14359.1"/>
    <property type="molecule type" value="Genomic_DNA"/>
</dbReference>
<accession>A0A1G2UYA3</accession>
<keyword evidence="1" id="KW-1133">Transmembrane helix</keyword>
<gene>
    <name evidence="2" type="ORF">A2431_00720</name>
</gene>
<dbReference type="AlphaFoldDB" id="A0A1G2UYA3"/>
<evidence type="ECO:0000313" key="2">
    <source>
        <dbReference type="EMBL" id="OHB14359.1"/>
    </source>
</evidence>
<keyword evidence="1" id="KW-0812">Transmembrane</keyword>
<sequence length="60" mass="7403">MEHETFWTLLKDPAHWMFEIFLIALFDGLLGLIIWPKIKKFMHHYKSDDKMIHGWEEKMK</sequence>
<feature type="transmembrane region" description="Helical" evidence="1">
    <location>
        <begin position="16"/>
        <end position="35"/>
    </location>
</feature>
<organism evidence="2 3">
    <name type="scientific">Candidatus Zambryskibacteria bacterium RIFOXYC1_FULL_39_10</name>
    <dbReference type="NCBI Taxonomy" id="1802779"/>
    <lineage>
        <taxon>Bacteria</taxon>
        <taxon>Candidatus Zambryskiibacteriota</taxon>
    </lineage>
</organism>